<reference evidence="4 5" key="1">
    <citation type="journal article" date="2020" name="ISME J.">
        <title>Comparative genomics reveals insights into cyanobacterial evolution and habitat adaptation.</title>
        <authorList>
            <person name="Chen M.Y."/>
            <person name="Teng W.K."/>
            <person name="Zhao L."/>
            <person name="Hu C.X."/>
            <person name="Zhou Y.K."/>
            <person name="Han B.P."/>
            <person name="Song L.R."/>
            <person name="Shu W.S."/>
        </authorList>
    </citation>
    <scope>NUCLEOTIDE SEQUENCE [LARGE SCALE GENOMIC DNA]</scope>
    <source>
        <strain evidence="4 5">FACHB-288</strain>
    </source>
</reference>
<sequence length="1048" mass="119714">MMNNFDNEIEFEEDLLAEEEDEEIEGDFVSDTLYIQPGQIKSIAKFPLAFTVPDKLPPIIVEGCTLTWTKPALQCFGEIQQAANVKNLPYGSLRNFIQVVLKNAARIEPEIGLSKYALNSAKGDNLPEPFVYFTGGNEEEINRMLRPIINDWLTNYLKPFAEKEDISIGIIERLEDLQERGELIKVAAFKSQVLPWAWNTKTDTTQPKDKYAYRMLADYVARQIAGQVIFPELGPMKRVIFSNGTFSSGIAELITDPITLDNKKGKFSFIVRLEVITYPSLHQPLLQVEVSKRRWFTQLKAPEYDRRNISGFIFSQEHTDRAFSYQVKCERDKKGKNGKTNKEEQVKWVWRTDKDFEILRRKLNLGSSSDGQEIALGLASTDSCQVLLTYRNGLQDNSEDDEETSEKYGIETGVPEIDKLDAFEAIAKILQPLGIEVFKDCEKVPSTHKLDDTASRMINLPTLLGGVLEALQTNTKLEFTPKYLEQLNDKQIDDLLSKYFGIRLEGIHWGRKALQFKVGTLNQTTELQDLIQANQTAMQRLYPNERPSLFIFYEAHLQTEVKLLQKVTQLLWRDTLKVEISRLPEDTHGPKEILPGKELKAKERSRERIKAWESTTQQIKKLNQPTFCLIMARQFYPNPNGQNNVKPDDKVNKPSTRKALAMAGAGVQFLLPIEKTRKANHLKLADFFHRMQSALKDLIFAHSGRIDEVKEKVDKYLQNIPPEARPKEIIITTIVRKQKGRVRGKIESTFLPIAIRLNVDTGKCEFCCAYDRGNLVIRPWISFSEARALVAELTPIKLADKEKIRQTRFMDFVEQIVSNSVEEGKQPLVMIDSSNCVQLWPWLADIRINANQINLGSYQDMQVNWQGARIIRIRQELAPGIIEKKARHIIETSVEDTRTKEELKKLPPDKKIPSASSATGLFRLSATNKTGCVAYLSVARELPHQHTRGQSCYRSTYSLDKKTSLLTKQAPFAGRWPTPNPLEIVVTLRQPDDNPDDLAALVESLRYGFGHYSDWTALPAPLFFERVVRDYISDFTIEDEETEVESDS</sequence>
<feature type="domain" description="Prokaryotic pPIWI-RE MID" evidence="3">
    <location>
        <begin position="557"/>
        <end position="708"/>
    </location>
</feature>
<keyword evidence="5" id="KW-1185">Reference proteome</keyword>
<evidence type="ECO:0000259" key="1">
    <source>
        <dbReference type="Pfam" id="PF13032"/>
    </source>
</evidence>
<evidence type="ECO:0000313" key="5">
    <source>
        <dbReference type="Proteomes" id="UP000658514"/>
    </source>
</evidence>
<comment type="caution">
    <text evidence="4">The sequence shown here is derived from an EMBL/GenBank/DDBJ whole genome shotgun (WGS) entry which is preliminary data.</text>
</comment>
<dbReference type="Pfam" id="PF13032">
    <property type="entry name" value="RNaseH_pPIWI_RE"/>
    <property type="match status" value="1"/>
</dbReference>
<evidence type="ECO:0000313" key="4">
    <source>
        <dbReference type="EMBL" id="MBD2200264.1"/>
    </source>
</evidence>
<proteinExistence type="predicted"/>
<dbReference type="InterPro" id="IPR024996">
    <property type="entry name" value="RNaseH_pPIWI_RE"/>
</dbReference>
<organism evidence="4 5">
    <name type="scientific">Calothrix parietina FACHB-288</name>
    <dbReference type="NCBI Taxonomy" id="2692896"/>
    <lineage>
        <taxon>Bacteria</taxon>
        <taxon>Bacillati</taxon>
        <taxon>Cyanobacteriota</taxon>
        <taxon>Cyanophyceae</taxon>
        <taxon>Nostocales</taxon>
        <taxon>Calotrichaceae</taxon>
        <taxon>Calothrix</taxon>
    </lineage>
</organism>
<protein>
    <submittedName>
        <fullName evidence="4">DUF3893 domain-containing protein</fullName>
    </submittedName>
</protein>
<dbReference type="EMBL" id="JACJQH010000082">
    <property type="protein sequence ID" value="MBD2200264.1"/>
    <property type="molecule type" value="Genomic_DNA"/>
</dbReference>
<evidence type="ECO:0000259" key="2">
    <source>
        <dbReference type="Pfam" id="PF13111"/>
    </source>
</evidence>
<accession>A0ABR8AK26</accession>
<dbReference type="Proteomes" id="UP000658514">
    <property type="component" value="Unassembled WGS sequence"/>
</dbReference>
<dbReference type="InterPro" id="IPR025085">
    <property type="entry name" value="pPIWI_RE_X"/>
</dbReference>
<name>A0ABR8AK26_9CYAN</name>
<evidence type="ECO:0000259" key="3">
    <source>
        <dbReference type="Pfam" id="PF18157"/>
    </source>
</evidence>
<feature type="domain" description="pPIWI-RE module N-terminal" evidence="2">
    <location>
        <begin position="49"/>
        <end position="448"/>
    </location>
</feature>
<feature type="domain" description="pPIWI-RE RNaseH" evidence="1">
    <location>
        <begin position="733"/>
        <end position="1033"/>
    </location>
</feature>
<gene>
    <name evidence="4" type="ORF">H6G24_33190</name>
</gene>
<dbReference type="Pfam" id="PF13111">
    <property type="entry name" value="pPIWI_RE_X"/>
    <property type="match status" value="1"/>
</dbReference>
<dbReference type="RefSeq" id="WP_190550967.1">
    <property type="nucleotide sequence ID" value="NZ_CAWPNO010000120.1"/>
</dbReference>
<dbReference type="InterPro" id="IPR040496">
    <property type="entry name" value="MID_pPIWI_RE"/>
</dbReference>
<dbReference type="Pfam" id="PF18157">
    <property type="entry name" value="MID_pPIWI_RE"/>
    <property type="match status" value="1"/>
</dbReference>